<dbReference type="AlphaFoldDB" id="A0A8B2NXW4"/>
<evidence type="ECO:0000256" key="1">
    <source>
        <dbReference type="ARBA" id="ARBA00038310"/>
    </source>
</evidence>
<sequence>MGEPDLTALPDRLIDAHMHLWDLSLGKHPWLCGEMIPFRYGDYSSIRRDYLAPDYRADAGPMNVVATVYVEAEWDPADPFGETRWVHNYAAEAGFPNAVVAQAFMDAENAGEVIAKQATFPLVRSVRHKPAAARAPAEAQRGAAGSMDDPRWRDGYAHLARHGLGFDLQTPWWHLDAAAELARDFPQTRIILNHTGLPADRSPEGLAGWRAAMETLAREPNVAVKISGIGLRGERWSLEKNASVVRDAIAIFGPERAMFASNFPVDSVVGEMTAIFAGFAAVTSDLAPDVRRALFHDNAARFYRIAPRATAKTQEKVLGGTR</sequence>
<dbReference type="SUPFAM" id="SSF51556">
    <property type="entry name" value="Metallo-dependent hydrolases"/>
    <property type="match status" value="1"/>
</dbReference>
<dbReference type="GO" id="GO:0016787">
    <property type="term" value="F:hydrolase activity"/>
    <property type="evidence" value="ECO:0007669"/>
    <property type="project" value="InterPro"/>
</dbReference>
<dbReference type="OrthoDB" id="9787654at2"/>
<evidence type="ECO:0000313" key="3">
    <source>
        <dbReference type="EMBL" id="RAI02384.1"/>
    </source>
</evidence>
<evidence type="ECO:0000259" key="2">
    <source>
        <dbReference type="Pfam" id="PF04909"/>
    </source>
</evidence>
<organism evidence="3 4">
    <name type="scientific">Acuticoccus sediminis</name>
    <dbReference type="NCBI Taxonomy" id="2184697"/>
    <lineage>
        <taxon>Bacteria</taxon>
        <taxon>Pseudomonadati</taxon>
        <taxon>Pseudomonadota</taxon>
        <taxon>Alphaproteobacteria</taxon>
        <taxon>Hyphomicrobiales</taxon>
        <taxon>Amorphaceae</taxon>
        <taxon>Acuticoccus</taxon>
    </lineage>
</organism>
<dbReference type="InterPro" id="IPR052350">
    <property type="entry name" value="Metallo-dep_Lactonases"/>
</dbReference>
<dbReference type="Gene3D" id="3.20.20.140">
    <property type="entry name" value="Metal-dependent hydrolases"/>
    <property type="match status" value="1"/>
</dbReference>
<protein>
    <submittedName>
        <fullName evidence="3">Thioesterase</fullName>
    </submittedName>
</protein>
<dbReference type="PANTHER" id="PTHR43569:SF1">
    <property type="entry name" value="BLL3371 PROTEIN"/>
    <property type="match status" value="1"/>
</dbReference>
<accession>A0A8B2NXW4</accession>
<gene>
    <name evidence="3" type="ORF">DLJ53_13570</name>
</gene>
<name>A0A8B2NXW4_9HYPH</name>
<dbReference type="InterPro" id="IPR006680">
    <property type="entry name" value="Amidohydro-rel"/>
</dbReference>
<dbReference type="PANTHER" id="PTHR43569">
    <property type="entry name" value="AMIDOHYDROLASE"/>
    <property type="match status" value="1"/>
</dbReference>
<comment type="similarity">
    <text evidence="1">Belongs to the metallo-dependent hydrolases superfamily.</text>
</comment>
<dbReference type="Pfam" id="PF04909">
    <property type="entry name" value="Amidohydro_2"/>
    <property type="match status" value="1"/>
</dbReference>
<keyword evidence="4" id="KW-1185">Reference proteome</keyword>
<dbReference type="Proteomes" id="UP000249590">
    <property type="component" value="Unassembled WGS sequence"/>
</dbReference>
<dbReference type="InterPro" id="IPR032466">
    <property type="entry name" value="Metal_Hydrolase"/>
</dbReference>
<dbReference type="RefSeq" id="WP_111345958.1">
    <property type="nucleotide sequence ID" value="NZ_QHHQ01000002.1"/>
</dbReference>
<evidence type="ECO:0000313" key="4">
    <source>
        <dbReference type="Proteomes" id="UP000249590"/>
    </source>
</evidence>
<reference evidence="3 4" key="1">
    <citation type="submission" date="2018-05" db="EMBL/GenBank/DDBJ databases">
        <title>Acuticoccus sediminis sp. nov., isolated from deep-sea sediment of Indian Ocean.</title>
        <authorList>
            <person name="Liu X."/>
            <person name="Lai Q."/>
            <person name="Du Y."/>
            <person name="Sun F."/>
            <person name="Zhang X."/>
            <person name="Wang S."/>
            <person name="Shao Z."/>
        </authorList>
    </citation>
    <scope>NUCLEOTIDE SEQUENCE [LARGE SCALE GENOMIC DNA]</scope>
    <source>
        <strain evidence="3 4">PTG4-2</strain>
    </source>
</reference>
<dbReference type="EMBL" id="QHHQ01000002">
    <property type="protein sequence ID" value="RAI02384.1"/>
    <property type="molecule type" value="Genomic_DNA"/>
</dbReference>
<proteinExistence type="inferred from homology"/>
<comment type="caution">
    <text evidence="3">The sequence shown here is derived from an EMBL/GenBank/DDBJ whole genome shotgun (WGS) entry which is preliminary data.</text>
</comment>
<feature type="domain" description="Amidohydrolase-related" evidence="2">
    <location>
        <begin position="14"/>
        <end position="305"/>
    </location>
</feature>